<dbReference type="SMART" id="SM00848">
    <property type="entry name" value="Inhibitor_I29"/>
    <property type="match status" value="1"/>
</dbReference>
<dbReference type="InterPro" id="IPR000668">
    <property type="entry name" value="Peptidase_C1A_C"/>
</dbReference>
<dbReference type="InterPro" id="IPR025661">
    <property type="entry name" value="Pept_asp_AS"/>
</dbReference>
<sequence>MSPSVIVFCVCLAACAQAAKIPLFHAGDAEYHFERFIQDHNKQYASEEEKQAKFEVFKDNLERANALNKQTEHTTFGITRFMDLTLEEFLNLHTGLHAGLNFTGECNIVTDVQLPNVNVPESFDWRQQNAVTRVKNQLHCGSCYAFSAAGAVEGQYAIKHGQLIEFSEQQTVDCDKESLGCSGGLMTSAFSAMINAGGLESESDYPYIGKEQSCQFQAGKAAVRLTGCTNYHLSSQERLKELVATVGPISIAVQAESFLTYTGGIMDDDVCNVGDVNHAILLVGYGTENGQPYWIAKNSWDTTFGESGYIRFHRGDNYHSCGVMNEGMASPIIA</sequence>
<dbReference type="PROSITE" id="PS00639">
    <property type="entry name" value="THIOL_PROTEASE_HIS"/>
    <property type="match status" value="1"/>
</dbReference>
<dbReference type="CDD" id="cd02248">
    <property type="entry name" value="Peptidase_C1A"/>
    <property type="match status" value="1"/>
</dbReference>
<keyword evidence="6" id="KW-1015">Disulfide bond</keyword>
<dbReference type="SUPFAM" id="SSF54001">
    <property type="entry name" value="Cysteine proteinases"/>
    <property type="match status" value="1"/>
</dbReference>
<evidence type="ECO:0000256" key="4">
    <source>
        <dbReference type="ARBA" id="ARBA00022807"/>
    </source>
</evidence>
<keyword evidence="5" id="KW-0865">Zymogen</keyword>
<comment type="similarity">
    <text evidence="1">Belongs to the peptidase C1 family.</text>
</comment>
<feature type="chain" id="PRO_5039897147" evidence="7">
    <location>
        <begin position="19"/>
        <end position="334"/>
    </location>
</feature>
<dbReference type="Pfam" id="PF08246">
    <property type="entry name" value="Inhibitor_I29"/>
    <property type="match status" value="1"/>
</dbReference>
<dbReference type="GeneID" id="111352787"/>
<organism evidence="10 11">
    <name type="scientific">Spodoptera litura</name>
    <name type="common">Asian cotton leafworm</name>
    <dbReference type="NCBI Taxonomy" id="69820"/>
    <lineage>
        <taxon>Eukaryota</taxon>
        <taxon>Metazoa</taxon>
        <taxon>Ecdysozoa</taxon>
        <taxon>Arthropoda</taxon>
        <taxon>Hexapoda</taxon>
        <taxon>Insecta</taxon>
        <taxon>Pterygota</taxon>
        <taxon>Neoptera</taxon>
        <taxon>Endopterygota</taxon>
        <taxon>Lepidoptera</taxon>
        <taxon>Glossata</taxon>
        <taxon>Ditrysia</taxon>
        <taxon>Noctuoidea</taxon>
        <taxon>Noctuidae</taxon>
        <taxon>Amphipyrinae</taxon>
        <taxon>Spodoptera</taxon>
    </lineage>
</organism>
<feature type="domain" description="Cathepsin propeptide inhibitor" evidence="9">
    <location>
        <begin position="33"/>
        <end position="89"/>
    </location>
</feature>
<evidence type="ECO:0000256" key="5">
    <source>
        <dbReference type="ARBA" id="ARBA00023145"/>
    </source>
</evidence>
<dbReference type="GO" id="GO:0006508">
    <property type="term" value="P:proteolysis"/>
    <property type="evidence" value="ECO:0007669"/>
    <property type="project" value="UniProtKB-KW"/>
</dbReference>
<keyword evidence="4" id="KW-0788">Thiol protease</keyword>
<dbReference type="PROSITE" id="PS00640">
    <property type="entry name" value="THIOL_PROTEASE_ASN"/>
    <property type="match status" value="1"/>
</dbReference>
<name>A0A9J7E1E4_SPOLT</name>
<dbReference type="InterPro" id="IPR025660">
    <property type="entry name" value="Pept_his_AS"/>
</dbReference>
<keyword evidence="2" id="KW-0645">Protease</keyword>
<dbReference type="Pfam" id="PF00112">
    <property type="entry name" value="Peptidase_C1"/>
    <property type="match status" value="1"/>
</dbReference>
<evidence type="ECO:0000256" key="7">
    <source>
        <dbReference type="SAM" id="SignalP"/>
    </source>
</evidence>
<feature type="signal peptide" evidence="7">
    <location>
        <begin position="1"/>
        <end position="18"/>
    </location>
</feature>
<evidence type="ECO:0000259" key="9">
    <source>
        <dbReference type="SMART" id="SM00848"/>
    </source>
</evidence>
<dbReference type="InterPro" id="IPR013128">
    <property type="entry name" value="Peptidase_C1A"/>
</dbReference>
<evidence type="ECO:0000313" key="11">
    <source>
        <dbReference type="RefSeq" id="XP_022821213.1"/>
    </source>
</evidence>
<evidence type="ECO:0000256" key="2">
    <source>
        <dbReference type="ARBA" id="ARBA00022670"/>
    </source>
</evidence>
<dbReference type="InterPro" id="IPR000169">
    <property type="entry name" value="Pept_cys_AS"/>
</dbReference>
<gene>
    <name evidence="11" type="primary">LOC111352787</name>
</gene>
<dbReference type="FunFam" id="3.90.70.10:FF:000332">
    <property type="entry name" value="Cathepsin L1"/>
    <property type="match status" value="1"/>
</dbReference>
<dbReference type="PROSITE" id="PS00139">
    <property type="entry name" value="THIOL_PROTEASE_CYS"/>
    <property type="match status" value="1"/>
</dbReference>
<dbReference type="OrthoDB" id="10253408at2759"/>
<evidence type="ECO:0000259" key="8">
    <source>
        <dbReference type="SMART" id="SM00645"/>
    </source>
</evidence>
<keyword evidence="10" id="KW-1185">Reference proteome</keyword>
<keyword evidence="3" id="KW-0378">Hydrolase</keyword>
<keyword evidence="7" id="KW-0732">Signal</keyword>
<dbReference type="PANTHER" id="PTHR12411">
    <property type="entry name" value="CYSTEINE PROTEASE FAMILY C1-RELATED"/>
    <property type="match status" value="1"/>
</dbReference>
<dbReference type="RefSeq" id="XP_022821213.1">
    <property type="nucleotide sequence ID" value="XM_022965445.1"/>
</dbReference>
<proteinExistence type="inferred from homology"/>
<reference evidence="11" key="1">
    <citation type="submission" date="2025-08" db="UniProtKB">
        <authorList>
            <consortium name="RefSeq"/>
        </authorList>
    </citation>
    <scope>IDENTIFICATION</scope>
    <source>
        <strain evidence="11">Ishihara</strain>
        <tissue evidence="11">Whole body</tissue>
    </source>
</reference>
<dbReference type="KEGG" id="sliu:111352787"/>
<dbReference type="GO" id="GO:0008234">
    <property type="term" value="F:cysteine-type peptidase activity"/>
    <property type="evidence" value="ECO:0007669"/>
    <property type="project" value="UniProtKB-KW"/>
</dbReference>
<dbReference type="Proteomes" id="UP000301870">
    <property type="component" value="Chromosome 15"/>
</dbReference>
<dbReference type="PRINTS" id="PR00705">
    <property type="entry name" value="PAPAIN"/>
</dbReference>
<accession>A0A9J7E1E4</accession>
<protein>
    <submittedName>
        <fullName evidence="11">Cathepsin L1-like</fullName>
    </submittedName>
</protein>
<dbReference type="InterPro" id="IPR038765">
    <property type="entry name" value="Papain-like_cys_pep_sf"/>
</dbReference>
<feature type="domain" description="Peptidase C1A papain C-terminal" evidence="8">
    <location>
        <begin position="119"/>
        <end position="332"/>
    </location>
</feature>
<dbReference type="SMART" id="SM00645">
    <property type="entry name" value="Pept_C1"/>
    <property type="match status" value="1"/>
</dbReference>
<dbReference type="InterPro" id="IPR013201">
    <property type="entry name" value="Prot_inhib_I29"/>
</dbReference>
<evidence type="ECO:0000256" key="3">
    <source>
        <dbReference type="ARBA" id="ARBA00022801"/>
    </source>
</evidence>
<dbReference type="InterPro" id="IPR039417">
    <property type="entry name" value="Peptidase_C1A_papain-like"/>
</dbReference>
<evidence type="ECO:0000256" key="6">
    <source>
        <dbReference type="ARBA" id="ARBA00023157"/>
    </source>
</evidence>
<evidence type="ECO:0000313" key="10">
    <source>
        <dbReference type="Proteomes" id="UP000301870"/>
    </source>
</evidence>
<dbReference type="AlphaFoldDB" id="A0A9J7E1E4"/>
<dbReference type="Gene3D" id="3.90.70.10">
    <property type="entry name" value="Cysteine proteinases"/>
    <property type="match status" value="1"/>
</dbReference>
<evidence type="ECO:0000256" key="1">
    <source>
        <dbReference type="ARBA" id="ARBA00008455"/>
    </source>
</evidence>